<gene>
    <name evidence="2" type="ORF">Mgrana_00400</name>
</gene>
<proteinExistence type="predicted"/>
<evidence type="ECO:0000313" key="3">
    <source>
        <dbReference type="Proteomes" id="UP000266178"/>
    </source>
</evidence>
<feature type="chain" id="PRO_5030071934" evidence="1">
    <location>
        <begin position="19"/>
        <end position="142"/>
    </location>
</feature>
<dbReference type="Proteomes" id="UP000266178">
    <property type="component" value="Unassembled WGS sequence"/>
</dbReference>
<dbReference type="EMBL" id="QWLB01000004">
    <property type="protein sequence ID" value="RIH93576.1"/>
    <property type="molecule type" value="Genomic_DNA"/>
</dbReference>
<accession>A0A399FCT2</accession>
<evidence type="ECO:0000313" key="2">
    <source>
        <dbReference type="EMBL" id="RIH93576.1"/>
    </source>
</evidence>
<reference evidence="2 3" key="1">
    <citation type="submission" date="2018-08" db="EMBL/GenBank/DDBJ databases">
        <title>Meiothermus granaticius genome AF-68 sequencing project.</title>
        <authorList>
            <person name="Da Costa M.S."/>
            <person name="Albuquerque L."/>
            <person name="Raposo P."/>
            <person name="Froufe H.J.C."/>
            <person name="Barroso C.S."/>
            <person name="Egas C."/>
        </authorList>
    </citation>
    <scope>NUCLEOTIDE SEQUENCE [LARGE SCALE GENOMIC DNA]</scope>
    <source>
        <strain evidence="2 3">AF-68</strain>
    </source>
</reference>
<evidence type="ECO:0000256" key="1">
    <source>
        <dbReference type="SAM" id="SignalP"/>
    </source>
</evidence>
<keyword evidence="3" id="KW-1185">Reference proteome</keyword>
<comment type="caution">
    <text evidence="2">The sequence shown here is derived from an EMBL/GenBank/DDBJ whole genome shotgun (WGS) entry which is preliminary data.</text>
</comment>
<dbReference type="OrthoDB" id="26137at2"/>
<name>A0A399FCT2_9DEIN</name>
<dbReference type="RefSeq" id="WP_119355934.1">
    <property type="nucleotide sequence ID" value="NZ_BJXM01000009.1"/>
</dbReference>
<sequence>MKRFLLAVIVLGGLSALAQTLVEVTSVAAVSSSLDSGLTLPSGTFRAGKGSEAILARMPDANRFNLEVYTARGLTANLQPAFVQQILTNFTAAGYLLNNQETITVNGETRTRYNLSDESGKPAVLFVVRKGNELVYAFGKAK</sequence>
<keyword evidence="1" id="KW-0732">Signal</keyword>
<feature type="signal peptide" evidence="1">
    <location>
        <begin position="1"/>
        <end position="18"/>
    </location>
</feature>
<dbReference type="AlphaFoldDB" id="A0A399FCT2"/>
<organism evidence="2 3">
    <name type="scientific">Meiothermus granaticius NBRC 107808</name>
    <dbReference type="NCBI Taxonomy" id="1227551"/>
    <lineage>
        <taxon>Bacteria</taxon>
        <taxon>Thermotogati</taxon>
        <taxon>Deinococcota</taxon>
        <taxon>Deinococci</taxon>
        <taxon>Thermales</taxon>
        <taxon>Thermaceae</taxon>
        <taxon>Meiothermus</taxon>
    </lineage>
</organism>
<protein>
    <submittedName>
        <fullName evidence="2">Uncharacterized protein</fullName>
    </submittedName>
</protein>